<dbReference type="InterPro" id="IPR029062">
    <property type="entry name" value="Class_I_gatase-like"/>
</dbReference>
<keyword evidence="3" id="KW-1185">Reference proteome</keyword>
<dbReference type="Proteomes" id="UP001057474">
    <property type="component" value="Plasmid pLlyPCM2298_1"/>
</dbReference>
<gene>
    <name evidence="2" type="ORF">J2N86_14170</name>
</gene>
<dbReference type="SUPFAM" id="SSF52317">
    <property type="entry name" value="Class I glutamine amidotransferase-like"/>
    <property type="match status" value="1"/>
</dbReference>
<organism evidence="2 3">
    <name type="scientific">Legionella lytica</name>
    <dbReference type="NCBI Taxonomy" id="96232"/>
    <lineage>
        <taxon>Bacteria</taxon>
        <taxon>Pseudomonadati</taxon>
        <taxon>Pseudomonadota</taxon>
        <taxon>Gammaproteobacteria</taxon>
        <taxon>Legionellales</taxon>
        <taxon>Legionellaceae</taxon>
        <taxon>Legionella</taxon>
    </lineage>
</organism>
<geneLocation type="plasmid" evidence="2 3">
    <name>pLlyPCM2298_1</name>
</geneLocation>
<dbReference type="Gene3D" id="3.40.50.880">
    <property type="match status" value="1"/>
</dbReference>
<dbReference type="InterPro" id="IPR044992">
    <property type="entry name" value="ChyE-like"/>
</dbReference>
<evidence type="ECO:0000313" key="3">
    <source>
        <dbReference type="Proteomes" id="UP001057474"/>
    </source>
</evidence>
<keyword evidence="2" id="KW-0614">Plasmid</keyword>
<dbReference type="PANTHER" id="PTHR42695:SF5">
    <property type="entry name" value="GLUTAMINE AMIDOTRANSFERASE YLR126C-RELATED"/>
    <property type="match status" value="1"/>
</dbReference>
<dbReference type="PROSITE" id="PS51273">
    <property type="entry name" value="GATASE_TYPE_1"/>
    <property type="match status" value="1"/>
</dbReference>
<reference evidence="2" key="1">
    <citation type="submission" date="2021-03" db="EMBL/GenBank/DDBJ databases">
        <title>Legionella lytica PCM 2298.</title>
        <authorList>
            <person name="Koper P."/>
        </authorList>
    </citation>
    <scope>NUCLEOTIDE SEQUENCE</scope>
    <source>
        <strain evidence="2">PCM 2298</strain>
        <plasmid evidence="2">pLlyPCM2298_1</plasmid>
    </source>
</reference>
<protein>
    <submittedName>
        <fullName evidence="2">GMP synthase</fullName>
    </submittedName>
</protein>
<accession>A0ABY4YD74</accession>
<name>A0ABY4YD74_9GAMM</name>
<dbReference type="CDD" id="cd01741">
    <property type="entry name" value="GATase1_1"/>
    <property type="match status" value="1"/>
</dbReference>
<evidence type="ECO:0000259" key="1">
    <source>
        <dbReference type="Pfam" id="PF00117"/>
    </source>
</evidence>
<proteinExistence type="predicted"/>
<dbReference type="PANTHER" id="PTHR42695">
    <property type="entry name" value="GLUTAMINE AMIDOTRANSFERASE YLR126C-RELATED"/>
    <property type="match status" value="1"/>
</dbReference>
<evidence type="ECO:0000313" key="2">
    <source>
        <dbReference type="EMBL" id="USQ15392.1"/>
    </source>
</evidence>
<sequence length="238" mass="26465">MNLGILNCDRVNEVFALHYGQYPDMFAALFQSIAPKMTFTVFNAIDGELPTDVHAVDAYLITGSKYGVNDGFSWIAALEEFVRILHATPKKVIGICFGHQLIAKALGGTVIKSPKGWGIGVLQNQIVQPKEWMHPAKPHFNLLASHQDQVVTLPPGAQLLASSEFCPNNMMQIGETMLSLQGHPEFIKAYAKDVMQSRKNILEKEVLEQGLRSLEQEHEHALIAQWLFHFLEGNSDGT</sequence>
<dbReference type="InterPro" id="IPR017926">
    <property type="entry name" value="GATASE"/>
</dbReference>
<dbReference type="Pfam" id="PF00117">
    <property type="entry name" value="GATase"/>
    <property type="match status" value="1"/>
</dbReference>
<dbReference type="RefSeq" id="WP_252582628.1">
    <property type="nucleotide sequence ID" value="NZ_CP071528.1"/>
</dbReference>
<dbReference type="EMBL" id="CP071528">
    <property type="protein sequence ID" value="USQ15392.1"/>
    <property type="molecule type" value="Genomic_DNA"/>
</dbReference>
<feature type="domain" description="Glutamine amidotransferase" evidence="1">
    <location>
        <begin position="88"/>
        <end position="189"/>
    </location>
</feature>